<evidence type="ECO:0000256" key="7">
    <source>
        <dbReference type="ARBA" id="ARBA00022801"/>
    </source>
</evidence>
<feature type="active site" evidence="9 11">
    <location>
        <position position="143"/>
    </location>
</feature>
<dbReference type="GO" id="GO:0006508">
    <property type="term" value="P:proteolysis"/>
    <property type="evidence" value="ECO:0007669"/>
    <property type="project" value="UniProtKB-KW"/>
</dbReference>
<sequence length="211" mass="22925">MTKILITGFEAFGGETINPTERVIQRLKDSDVNGAQIVTCVAPVVRYESVKKVMSAIEEHKPDAIICLGQAGGRAGVTPERVAINIDDYRIADNAGNQVIDQPVFEDEPAAYFSSLPIKAIVRDLTSAGIQASVSESAGTFVCNHLFYAIQHKLRDTSIRNGFVHIPLLPEQAQNDQPSMSLDIMIKAVKIMINTVLTEEEDAIITGGKIC</sequence>
<dbReference type="InterPro" id="IPR036440">
    <property type="entry name" value="Peptidase_C15-like_sf"/>
</dbReference>
<comment type="subcellular location">
    <subcellularLocation>
        <location evidence="3 9">Cytoplasm</location>
    </subcellularLocation>
</comment>
<dbReference type="PROSITE" id="PS01333">
    <property type="entry name" value="PYRASE_GLU"/>
    <property type="match status" value="1"/>
</dbReference>
<dbReference type="Gene3D" id="3.40.630.20">
    <property type="entry name" value="Peptidase C15, pyroglutamyl peptidase I-like"/>
    <property type="match status" value="1"/>
</dbReference>
<evidence type="ECO:0000256" key="10">
    <source>
        <dbReference type="PROSITE-ProRule" id="PRU10076"/>
    </source>
</evidence>
<comment type="catalytic activity">
    <reaction evidence="1 9 10">
        <text>Release of an N-terminal pyroglutamyl group from a polypeptide, the second amino acid generally not being Pro.</text>
        <dbReference type="EC" id="3.4.19.3"/>
    </reaction>
</comment>
<evidence type="ECO:0000256" key="1">
    <source>
        <dbReference type="ARBA" id="ARBA00001770"/>
    </source>
</evidence>
<dbReference type="InterPro" id="IPR016125">
    <property type="entry name" value="Peptidase_C15-like"/>
</dbReference>
<comment type="function">
    <text evidence="2 9">Removes 5-oxoproline from various penultimate amino acid residues except L-proline.</text>
</comment>
<evidence type="ECO:0000256" key="5">
    <source>
        <dbReference type="ARBA" id="ARBA00022490"/>
    </source>
</evidence>
<dbReference type="NCBIfam" id="NF009676">
    <property type="entry name" value="PRK13197.1"/>
    <property type="match status" value="1"/>
</dbReference>
<dbReference type="AlphaFoldDB" id="A0A1C3EMM3"/>
<proteinExistence type="inferred from homology"/>
<dbReference type="PRINTS" id="PR00706">
    <property type="entry name" value="PYROGLUPTASE"/>
</dbReference>
<dbReference type="OrthoDB" id="9779738at2"/>
<dbReference type="SUPFAM" id="SSF53182">
    <property type="entry name" value="Pyrrolidone carboxyl peptidase (pyroglutamate aminopeptidase)"/>
    <property type="match status" value="1"/>
</dbReference>
<dbReference type="Pfam" id="PF01470">
    <property type="entry name" value="Peptidase_C15"/>
    <property type="match status" value="1"/>
</dbReference>
<protein>
    <recommendedName>
        <fullName evidence="9">Pyrrolidone-carboxylate peptidase</fullName>
        <ecNumber evidence="9">3.4.19.3</ecNumber>
    </recommendedName>
    <alternativeName>
        <fullName evidence="9">5-oxoprolyl-peptidase</fullName>
    </alternativeName>
    <alternativeName>
        <fullName evidence="9">Pyroglutamyl-peptidase I</fullName>
        <shortName evidence="9">PGP-I</shortName>
        <shortName evidence="9">Pyrase</shortName>
    </alternativeName>
</protein>
<dbReference type="EC" id="3.4.19.3" evidence="9"/>
<evidence type="ECO:0000256" key="6">
    <source>
        <dbReference type="ARBA" id="ARBA00022670"/>
    </source>
</evidence>
<organism evidence="12 13">
    <name type="scientific">Veronia pacifica</name>
    <dbReference type="NCBI Taxonomy" id="1080227"/>
    <lineage>
        <taxon>Bacteria</taxon>
        <taxon>Pseudomonadati</taxon>
        <taxon>Pseudomonadota</taxon>
        <taxon>Gammaproteobacteria</taxon>
        <taxon>Vibrionales</taxon>
        <taxon>Vibrionaceae</taxon>
        <taxon>Veronia</taxon>
    </lineage>
</organism>
<evidence type="ECO:0000256" key="9">
    <source>
        <dbReference type="HAMAP-Rule" id="MF_00417"/>
    </source>
</evidence>
<dbReference type="InterPro" id="IPR029762">
    <property type="entry name" value="PGP-I_bact-type"/>
</dbReference>
<evidence type="ECO:0000256" key="2">
    <source>
        <dbReference type="ARBA" id="ARBA00002280"/>
    </source>
</evidence>
<dbReference type="PANTHER" id="PTHR23402">
    <property type="entry name" value="PROTEASE FAMILY C15 PYROGLUTAMYL-PEPTIDASE I-RELATED"/>
    <property type="match status" value="1"/>
</dbReference>
<name>A0A1C3EMM3_9GAMM</name>
<evidence type="ECO:0000256" key="4">
    <source>
        <dbReference type="ARBA" id="ARBA00006641"/>
    </source>
</evidence>
<evidence type="ECO:0000313" key="12">
    <source>
        <dbReference type="EMBL" id="ODA34482.1"/>
    </source>
</evidence>
<dbReference type="GO" id="GO:0005829">
    <property type="term" value="C:cytosol"/>
    <property type="evidence" value="ECO:0007669"/>
    <property type="project" value="InterPro"/>
</dbReference>
<evidence type="ECO:0000256" key="3">
    <source>
        <dbReference type="ARBA" id="ARBA00004496"/>
    </source>
</evidence>
<dbReference type="PANTHER" id="PTHR23402:SF1">
    <property type="entry name" value="PYROGLUTAMYL-PEPTIDASE I"/>
    <property type="match status" value="1"/>
</dbReference>
<dbReference type="HAMAP" id="MF_00417">
    <property type="entry name" value="Pyrrolid_peptidase"/>
    <property type="match status" value="1"/>
</dbReference>
<comment type="caution">
    <text evidence="12">The sequence shown here is derived from an EMBL/GenBank/DDBJ whole genome shotgun (WGS) entry which is preliminary data.</text>
</comment>
<accession>A0A1C3EMM3</accession>
<keyword evidence="13" id="KW-1185">Reference proteome</keyword>
<dbReference type="InterPro" id="IPR033693">
    <property type="entry name" value="PGPEP1_Glu_AS"/>
</dbReference>
<dbReference type="FunFam" id="3.40.630.20:FF:000001">
    <property type="entry name" value="Pyrrolidone-carboxylate peptidase"/>
    <property type="match status" value="1"/>
</dbReference>
<evidence type="ECO:0000256" key="8">
    <source>
        <dbReference type="ARBA" id="ARBA00022807"/>
    </source>
</evidence>
<feature type="active site" evidence="9 10">
    <location>
        <position position="80"/>
    </location>
</feature>
<dbReference type="PIRSF" id="PIRSF015592">
    <property type="entry name" value="Prld-crbxl_pptds"/>
    <property type="match status" value="1"/>
</dbReference>
<keyword evidence="8 9" id="KW-0788">Thiol protease</keyword>
<dbReference type="STRING" id="1080227.A8L45_05790"/>
<dbReference type="CDD" id="cd00501">
    <property type="entry name" value="Peptidase_C15"/>
    <property type="match status" value="1"/>
</dbReference>
<feature type="active site" evidence="9">
    <location>
        <position position="165"/>
    </location>
</feature>
<dbReference type="Proteomes" id="UP000094936">
    <property type="component" value="Unassembled WGS sequence"/>
</dbReference>
<dbReference type="GO" id="GO:0016920">
    <property type="term" value="F:pyroglutamyl-peptidase activity"/>
    <property type="evidence" value="ECO:0007669"/>
    <property type="project" value="UniProtKB-UniRule"/>
</dbReference>
<keyword evidence="6 9" id="KW-0645">Protease</keyword>
<reference evidence="12 13" key="1">
    <citation type="submission" date="2016-05" db="EMBL/GenBank/DDBJ databases">
        <title>Genomic Taxonomy of the Vibrionaceae.</title>
        <authorList>
            <person name="Gomez-Gil B."/>
            <person name="Enciso-Ibarra J."/>
        </authorList>
    </citation>
    <scope>NUCLEOTIDE SEQUENCE [LARGE SCALE GENOMIC DNA]</scope>
    <source>
        <strain evidence="12 13">CAIM 1920</strain>
    </source>
</reference>
<dbReference type="NCBIfam" id="TIGR00504">
    <property type="entry name" value="pyro_pdase"/>
    <property type="match status" value="1"/>
</dbReference>
<comment type="subunit">
    <text evidence="9">Homotetramer.</text>
</comment>
<keyword evidence="7 9" id="KW-0378">Hydrolase</keyword>
<evidence type="ECO:0000313" key="13">
    <source>
        <dbReference type="Proteomes" id="UP000094936"/>
    </source>
</evidence>
<gene>
    <name evidence="9" type="primary">pcp</name>
    <name evidence="12" type="ORF">A8L45_05790</name>
</gene>
<keyword evidence="5 9" id="KW-0963">Cytoplasm</keyword>
<dbReference type="EMBL" id="LYBM01000007">
    <property type="protein sequence ID" value="ODA34482.1"/>
    <property type="molecule type" value="Genomic_DNA"/>
</dbReference>
<dbReference type="PROSITE" id="PS01334">
    <property type="entry name" value="PYRASE_CYS"/>
    <property type="match status" value="1"/>
</dbReference>
<dbReference type="InterPro" id="IPR000816">
    <property type="entry name" value="Peptidase_C15"/>
</dbReference>
<dbReference type="RefSeq" id="WP_068900163.1">
    <property type="nucleotide sequence ID" value="NZ_JBHUIF010000015.1"/>
</dbReference>
<dbReference type="InterPro" id="IPR033694">
    <property type="entry name" value="PGPEP1_Cys_AS"/>
</dbReference>
<evidence type="ECO:0000256" key="11">
    <source>
        <dbReference type="PROSITE-ProRule" id="PRU10077"/>
    </source>
</evidence>
<comment type="similarity">
    <text evidence="4 9">Belongs to the peptidase C15 family.</text>
</comment>